<dbReference type="InterPro" id="IPR019787">
    <property type="entry name" value="Znf_PHD-finger"/>
</dbReference>
<evidence type="ECO:0000256" key="1">
    <source>
        <dbReference type="ARBA" id="ARBA00004123"/>
    </source>
</evidence>
<dbReference type="PROSITE" id="PS50016">
    <property type="entry name" value="ZF_PHD_2"/>
    <property type="match status" value="1"/>
</dbReference>
<feature type="domain" description="DDT" evidence="9">
    <location>
        <begin position="203"/>
        <end position="263"/>
    </location>
</feature>
<dbReference type="EMBL" id="JARAOO010000001">
    <property type="protein sequence ID" value="KAJ7981102.1"/>
    <property type="molecule type" value="Genomic_DNA"/>
</dbReference>
<dbReference type="SMART" id="SM00571">
    <property type="entry name" value="DDT"/>
    <property type="match status" value="1"/>
</dbReference>
<dbReference type="PROSITE" id="PS50827">
    <property type="entry name" value="DDT"/>
    <property type="match status" value="1"/>
</dbReference>
<dbReference type="Proteomes" id="UP001163823">
    <property type="component" value="Chromosome 1"/>
</dbReference>
<keyword evidence="4" id="KW-0862">Zinc</keyword>
<feature type="compositionally biased region" description="Basic and acidic residues" evidence="7">
    <location>
        <begin position="17"/>
        <end position="34"/>
    </location>
</feature>
<dbReference type="CDD" id="cd15489">
    <property type="entry name" value="PHD_SF"/>
    <property type="match status" value="2"/>
</dbReference>
<dbReference type="PANTHER" id="PTHR46508:SF1">
    <property type="entry name" value="PHD FINGER FAMILY PROTEIN"/>
    <property type="match status" value="1"/>
</dbReference>
<keyword evidence="3 6" id="KW-0863">Zinc-finger</keyword>
<dbReference type="InterPro" id="IPR047365">
    <property type="entry name" value="Tudor_AtPTM-like"/>
</dbReference>
<evidence type="ECO:0000259" key="8">
    <source>
        <dbReference type="PROSITE" id="PS50016"/>
    </source>
</evidence>
<dbReference type="InterPro" id="IPR011011">
    <property type="entry name" value="Znf_FYVE_PHD"/>
</dbReference>
<feature type="region of interest" description="Disordered" evidence="7">
    <location>
        <begin position="1"/>
        <end position="34"/>
    </location>
</feature>
<dbReference type="InterPro" id="IPR028942">
    <property type="entry name" value="WHIM1_dom"/>
</dbReference>
<dbReference type="GO" id="GO:0008270">
    <property type="term" value="F:zinc ion binding"/>
    <property type="evidence" value="ECO:0007669"/>
    <property type="project" value="UniProtKB-KW"/>
</dbReference>
<dbReference type="InterPro" id="IPR001965">
    <property type="entry name" value="Znf_PHD"/>
</dbReference>
<keyword evidence="2" id="KW-0479">Metal-binding</keyword>
<proteinExistence type="predicted"/>
<sequence>MEPPVVRSRGRPRKRRKEDENAAHDQKSGPEMKKQALGTRAIALVGRYVLKEFQGSGIFLGKVVFYEYGLYRVNYEDGDSEDLESGEIRGILLSDKDFDNELSERRKKLDEYLLKNSLTVTNGLKKSSVEQTTDVNTTEASLLSELNGRLSIENEEVQIEGDVDSLSDSSEGSKEINYGFDAETLSVPPLQLPPSSGTLGVPEPYVSHLLAVYGFLRSFSISLFLSPFSLDEFVGSLNCGVSNTLLIAIHVSLMRVLRRHLETLLSEGSELAAKCLRCSDWSLLDTLTWPVYVVQYLTVYGYTKGPDWKGFCDEIFKHEYYSLPVGRKLLILQILCDDVLDSAELRTELDVREVSEVGADYDAESIVPPENGPRRVHPRYAKTSACKNREALKIIADSNEVKLPGNSNTLDFKDVGGDMEVDVDRNGDECRLCGMDGTLLCCDGCPSSYHSRCIGVMKMLIPEGAWYCPECKINMAGPTIARGSSLRGAETFGKDLSGNTFMGTCNHLLVLKASINGECSIRYYNQNDIQKVLQVLYSSSHHATLDSDICKAILQYWNFQECSFSEVNRTNIDLADTKEDVKLSGVPLGPAGKEDRKLNMVEMEKISATTDVTDNDKMVPSLKTSLDATQMGLPGPGIHGDSSTHECSTMNIKLSEGNRMESAITAGSVSHQANLVGTSSARGLVKSTSINSRGSYSKLANGMCLSGNLSSQIQEGNRSGYRKTYSNKIDDFVYMGSSYKPQMYINNYMHGDFAASAAAKLAVLSSEDSRISEVHVSDNPRKVTSENTYLQAKAFSLTASRFFWPSSEKKLVEVPRERCGWCLSCKSPVSSRRGCMLNHAALSATKGTMKILAGLRPIRNGEGHLPSIATYIIYIEESLNGLVVGPFLSPSYRKQWRKQVEQATTCSAIKPLLLELEKNIRIIALSGDWFKLVDDWFVESGMIQSATCTVVPPQKRGPNGRRNRKQSAIDEVIVDGDNDKSFSWWQGGNFSKYIFHTAILPHHMIRKAARQGGLRKISGVFYVDGSEIPRRSRQLVWRAAVEMSRNASQLALQVRCLDFHLRWSDLLCPEQNLQDSKGLETEASAFRNAIISGKKLVENQILYGVAFGSQKHLPSRVMKYIVVEPGPDGKEKYWLSETRIPLYLIKEYEESIHKVPSAEEGLNLLSKLHRRQLKATRKDIFFYLTCKRDNLDLCSCSVCQLGVLVGNAVKCNACQGYCHVDCSISSTVSTNGEVELFIKCKQCYNANLLIQNETTNESPTSPLLMLGREQNLETVTKGPRPKCNQAITLTTRAWDIRAEMKQGSSDSSLATKSRRRPCSWGIIWRRKNIENTGIDFRLRNILLRGGSGVQLKPVCFLCQKPYRSDLMYICCETCTKWYHAEAVELEESKLFDVVGFKCCKCRRIKSPVCPYSEVKDKMQEGTKTRMRSLKQEHTGLDSYTGTLSELKECGPGTPMYPVQEVSRQDDDPLLFSLSRVELITEPNIDADIDWNSAPGPGKKLPVRRHVKHEGDEDLLSGSKHSHDDLPKHYEKDFYNHADYDASANLEDNSAECCDSNVLNDCDIVSHEFMEFEPNTYFSVTELLQADDSGQFNEMDASGDMSEYVENSCGVPQNGVPQQCGAVALFDKSDPANSVQDLQCWRCSEKEPIPDLSCEVCGLWIHSGCSPWFESSFEVGSWRCGHCREWR</sequence>
<keyword evidence="5" id="KW-0539">Nucleus</keyword>
<dbReference type="PANTHER" id="PTHR46508">
    <property type="entry name" value="PHD FINGER FAMILY PROTEIN"/>
    <property type="match status" value="1"/>
</dbReference>
<comment type="subcellular location">
    <subcellularLocation>
        <location evidence="1">Nucleus</location>
    </subcellularLocation>
</comment>
<dbReference type="Pfam" id="PF00628">
    <property type="entry name" value="PHD"/>
    <property type="match status" value="1"/>
</dbReference>
<dbReference type="Pfam" id="PF15612">
    <property type="entry name" value="WHIM1"/>
    <property type="match status" value="1"/>
</dbReference>
<dbReference type="SMART" id="SM00249">
    <property type="entry name" value="PHD"/>
    <property type="match status" value="4"/>
</dbReference>
<accession>A0AAD7QGH4</accession>
<dbReference type="InterPro" id="IPR013083">
    <property type="entry name" value="Znf_RING/FYVE/PHD"/>
</dbReference>
<protein>
    <submittedName>
        <fullName evidence="10">DDT domain-containing protein PTM</fullName>
    </submittedName>
</protein>
<evidence type="ECO:0000256" key="4">
    <source>
        <dbReference type="ARBA" id="ARBA00022833"/>
    </source>
</evidence>
<dbReference type="GO" id="GO:0005634">
    <property type="term" value="C:nucleus"/>
    <property type="evidence" value="ECO:0007669"/>
    <property type="project" value="UniProtKB-SubCell"/>
</dbReference>
<dbReference type="CDD" id="cd15532">
    <property type="entry name" value="PHD2_CHD_II"/>
    <property type="match status" value="1"/>
</dbReference>
<feature type="domain" description="PHD-type" evidence="8">
    <location>
        <begin position="427"/>
        <end position="474"/>
    </location>
</feature>
<evidence type="ECO:0000256" key="3">
    <source>
        <dbReference type="ARBA" id="ARBA00022771"/>
    </source>
</evidence>
<keyword evidence="11" id="KW-1185">Reference proteome</keyword>
<reference evidence="10 11" key="1">
    <citation type="journal article" date="2023" name="Science">
        <title>Elucidation of the pathway for biosynthesis of saponin adjuvants from the soapbark tree.</title>
        <authorList>
            <person name="Reed J."/>
            <person name="Orme A."/>
            <person name="El-Demerdash A."/>
            <person name="Owen C."/>
            <person name="Martin L.B.B."/>
            <person name="Misra R.C."/>
            <person name="Kikuchi S."/>
            <person name="Rejzek M."/>
            <person name="Martin A.C."/>
            <person name="Harkess A."/>
            <person name="Leebens-Mack J."/>
            <person name="Louveau T."/>
            <person name="Stephenson M.J."/>
            <person name="Osbourn A."/>
        </authorList>
    </citation>
    <scope>NUCLEOTIDE SEQUENCE [LARGE SCALE GENOMIC DNA]</scope>
    <source>
        <strain evidence="10">S10</strain>
    </source>
</reference>
<dbReference type="Pfam" id="PF21743">
    <property type="entry name" value="PTM_DIR17_Tudor"/>
    <property type="match status" value="1"/>
</dbReference>
<name>A0AAD7QGH4_QUISA</name>
<evidence type="ECO:0000256" key="2">
    <source>
        <dbReference type="ARBA" id="ARBA00022723"/>
    </source>
</evidence>
<evidence type="ECO:0000313" key="11">
    <source>
        <dbReference type="Proteomes" id="UP001163823"/>
    </source>
</evidence>
<dbReference type="InterPro" id="IPR019786">
    <property type="entry name" value="Zinc_finger_PHD-type_CS"/>
</dbReference>
<dbReference type="SUPFAM" id="SSF57903">
    <property type="entry name" value="FYVE/PHD zinc finger"/>
    <property type="match status" value="2"/>
</dbReference>
<dbReference type="InterPro" id="IPR018501">
    <property type="entry name" value="DDT_dom"/>
</dbReference>
<evidence type="ECO:0000256" key="7">
    <source>
        <dbReference type="SAM" id="MobiDB-lite"/>
    </source>
</evidence>
<comment type="caution">
    <text evidence="10">The sequence shown here is derived from an EMBL/GenBank/DDBJ whole genome shotgun (WGS) entry which is preliminary data.</text>
</comment>
<evidence type="ECO:0000313" key="10">
    <source>
        <dbReference type="EMBL" id="KAJ7981102.1"/>
    </source>
</evidence>
<dbReference type="GO" id="GO:0000785">
    <property type="term" value="C:chromatin"/>
    <property type="evidence" value="ECO:0007669"/>
    <property type="project" value="UniProtKB-ARBA"/>
</dbReference>
<dbReference type="PROSITE" id="PS01359">
    <property type="entry name" value="ZF_PHD_1"/>
    <property type="match status" value="1"/>
</dbReference>
<dbReference type="Gene3D" id="3.30.40.10">
    <property type="entry name" value="Zinc/RING finger domain, C3HC4 (zinc finger)"/>
    <property type="match status" value="2"/>
</dbReference>
<evidence type="ECO:0000259" key="9">
    <source>
        <dbReference type="PROSITE" id="PS50827"/>
    </source>
</evidence>
<dbReference type="Pfam" id="PF24294">
    <property type="entry name" value="Chromo_PTM"/>
    <property type="match status" value="1"/>
</dbReference>
<evidence type="ECO:0000256" key="6">
    <source>
        <dbReference type="PROSITE-ProRule" id="PRU00146"/>
    </source>
</evidence>
<dbReference type="InterPro" id="IPR056618">
    <property type="entry name" value="Chromo_PTM"/>
</dbReference>
<evidence type="ECO:0000256" key="5">
    <source>
        <dbReference type="ARBA" id="ARBA00023242"/>
    </source>
</evidence>
<gene>
    <name evidence="10" type="ORF">O6P43_000416</name>
</gene>
<organism evidence="10 11">
    <name type="scientific">Quillaja saponaria</name>
    <name type="common">Soap bark tree</name>
    <dbReference type="NCBI Taxonomy" id="32244"/>
    <lineage>
        <taxon>Eukaryota</taxon>
        <taxon>Viridiplantae</taxon>
        <taxon>Streptophyta</taxon>
        <taxon>Embryophyta</taxon>
        <taxon>Tracheophyta</taxon>
        <taxon>Spermatophyta</taxon>
        <taxon>Magnoliopsida</taxon>
        <taxon>eudicotyledons</taxon>
        <taxon>Gunneridae</taxon>
        <taxon>Pentapetalae</taxon>
        <taxon>rosids</taxon>
        <taxon>fabids</taxon>
        <taxon>Fabales</taxon>
        <taxon>Quillajaceae</taxon>
        <taxon>Quillaja</taxon>
    </lineage>
</organism>
<dbReference type="Pfam" id="PF02791">
    <property type="entry name" value="DDT"/>
    <property type="match status" value="1"/>
</dbReference>